<evidence type="ECO:0000256" key="2">
    <source>
        <dbReference type="SAM" id="Phobius"/>
    </source>
</evidence>
<dbReference type="Proteomes" id="UP000202511">
    <property type="component" value="Segment"/>
</dbReference>
<proteinExistence type="predicted"/>
<feature type="compositionally biased region" description="Basic and acidic residues" evidence="1">
    <location>
        <begin position="17"/>
        <end position="33"/>
    </location>
</feature>
<dbReference type="GeneID" id="23462043"/>
<protein>
    <submittedName>
        <fullName evidence="3">Uncharacterized protein</fullName>
    </submittedName>
</protein>
<dbReference type="EMBL" id="KP136319">
    <property type="protein sequence ID" value="AJF97126.1"/>
    <property type="molecule type" value="Genomic_DNA"/>
</dbReference>
<reference evidence="3 4" key="1">
    <citation type="journal article" date="2015" name="Parasitol. Res.">
        <title>Viruses in close associations with free-living amoebae.</title>
        <authorList>
            <person name="Scheid P."/>
        </authorList>
    </citation>
    <scope>NUCLEOTIDE SEQUENCE [LARGE SCALE GENOMIC DNA]</scope>
    <source>
        <strain evidence="3">KlaHel</strain>
    </source>
</reference>
<organism evidence="3 4">
    <name type="scientific">Pandoravirus inopinatum</name>
    <dbReference type="NCBI Taxonomy" id="1605721"/>
    <lineage>
        <taxon>Viruses</taxon>
        <taxon>Pandoravirus</taxon>
    </lineage>
</organism>
<sequence length="186" mass="20401">MLDTTILHAPAIRTDQDPVKDALDGHVGHDRNTVPRANDDDDLGDAPRLGSDSCAGSPDLAEISSNHTLCHHATRATPMYAPSNKTVDHMYRHGLWLAVHVFVVTAVVLLILYALPASFKTEWNLGVADRDTAGQVPRSSCECICDSPLPQASLWTPTAIWHHVVTTLAQGNHKSVWDLFPFFYAK</sequence>
<keyword evidence="2" id="KW-0812">Transmembrane</keyword>
<dbReference type="RefSeq" id="YP_009119361.1">
    <property type="nucleotide sequence ID" value="NC_026440.1"/>
</dbReference>
<feature type="region of interest" description="Disordered" evidence="1">
    <location>
        <begin position="17"/>
        <end position="51"/>
    </location>
</feature>
<accession>A0A0B5J8L2</accession>
<feature type="transmembrane region" description="Helical" evidence="2">
    <location>
        <begin position="95"/>
        <end position="115"/>
    </location>
</feature>
<name>A0A0B5J8L2_9VIRU</name>
<keyword evidence="2" id="KW-1133">Transmembrane helix</keyword>
<dbReference type="KEGG" id="vg:23462043"/>
<keyword evidence="2" id="KW-0472">Membrane</keyword>
<evidence type="ECO:0000313" key="4">
    <source>
        <dbReference type="Proteomes" id="UP000202511"/>
    </source>
</evidence>
<evidence type="ECO:0000313" key="3">
    <source>
        <dbReference type="EMBL" id="AJF97126.1"/>
    </source>
</evidence>
<evidence type="ECO:0000256" key="1">
    <source>
        <dbReference type="SAM" id="MobiDB-lite"/>
    </source>
</evidence>